<organism evidence="1 2">
    <name type="scientific">Brassica cretica</name>
    <name type="common">Mustard</name>
    <dbReference type="NCBI Taxonomy" id="69181"/>
    <lineage>
        <taxon>Eukaryota</taxon>
        <taxon>Viridiplantae</taxon>
        <taxon>Streptophyta</taxon>
        <taxon>Embryophyta</taxon>
        <taxon>Tracheophyta</taxon>
        <taxon>Spermatophyta</taxon>
        <taxon>Magnoliopsida</taxon>
        <taxon>eudicotyledons</taxon>
        <taxon>Gunneridae</taxon>
        <taxon>Pentapetalae</taxon>
        <taxon>rosids</taxon>
        <taxon>malvids</taxon>
        <taxon>Brassicales</taxon>
        <taxon>Brassicaceae</taxon>
        <taxon>Brassiceae</taxon>
        <taxon>Brassica</taxon>
    </lineage>
</organism>
<accession>A0ABQ7BJN1</accession>
<gene>
    <name evidence="1" type="ORF">DY000_02038261</name>
</gene>
<proteinExistence type="predicted"/>
<evidence type="ECO:0000313" key="2">
    <source>
        <dbReference type="Proteomes" id="UP000266723"/>
    </source>
</evidence>
<evidence type="ECO:0000313" key="1">
    <source>
        <dbReference type="EMBL" id="KAF3532315.1"/>
    </source>
</evidence>
<protein>
    <submittedName>
        <fullName evidence="1">Uncharacterized protein</fullName>
    </submittedName>
</protein>
<dbReference type="EMBL" id="QGKV02001507">
    <property type="protein sequence ID" value="KAF3532315.1"/>
    <property type="molecule type" value="Genomic_DNA"/>
</dbReference>
<sequence length="128" mass="14491">MHHMILFSESPLALAAISKTAFAKNLWQPRPLPSKLLVIGMLGDYFDWPDLSRAERYRLKSVAKKKLTLTGPDKVDGRCGAKFKVDAARAPYCYRGPKSDWCCITKPMDSCRGTRKECDANCNPKRRL</sequence>
<comment type="caution">
    <text evidence="1">The sequence shown here is derived from an EMBL/GenBank/DDBJ whole genome shotgun (WGS) entry which is preliminary data.</text>
</comment>
<name>A0ABQ7BJN1_BRACR</name>
<dbReference type="Proteomes" id="UP000266723">
    <property type="component" value="Unassembled WGS sequence"/>
</dbReference>
<keyword evidence="2" id="KW-1185">Reference proteome</keyword>
<reference evidence="1 2" key="1">
    <citation type="journal article" date="2020" name="BMC Genomics">
        <title>Intraspecific diversification of the crop wild relative Brassica cretica Lam. using demographic model selection.</title>
        <authorList>
            <person name="Kioukis A."/>
            <person name="Michalopoulou V.A."/>
            <person name="Briers L."/>
            <person name="Pirintsos S."/>
            <person name="Studholme D.J."/>
            <person name="Pavlidis P."/>
            <person name="Sarris P.F."/>
        </authorList>
    </citation>
    <scope>NUCLEOTIDE SEQUENCE [LARGE SCALE GENOMIC DNA]</scope>
    <source>
        <strain evidence="2">cv. PFS-1207/04</strain>
    </source>
</reference>